<name>A0A8D8U149_9HEMI</name>
<dbReference type="AlphaFoldDB" id="A0A8D8U149"/>
<dbReference type="EMBL" id="HBUF01322370">
    <property type="protein sequence ID" value="CAG6695231.1"/>
    <property type="molecule type" value="Transcribed_RNA"/>
</dbReference>
<reference evidence="1" key="1">
    <citation type="submission" date="2021-05" db="EMBL/GenBank/DDBJ databases">
        <authorList>
            <person name="Alioto T."/>
            <person name="Alioto T."/>
            <person name="Gomez Garrido J."/>
        </authorList>
    </citation>
    <scope>NUCLEOTIDE SEQUENCE</scope>
</reference>
<sequence>MCVEIHTYYIVVTHAQCTLYISPYKDKPKSISRQENQKETLQVKFNQHTGDFMKKWTVEFMEFQSFLTHSSTLVLNFHRNKTAAPYRNKSGVWNVFHIIFPSTGWSVVMHLLSLDFSRNQLEFSKKEIDF</sequence>
<organism evidence="1">
    <name type="scientific">Cacopsylla melanoneura</name>
    <dbReference type="NCBI Taxonomy" id="428564"/>
    <lineage>
        <taxon>Eukaryota</taxon>
        <taxon>Metazoa</taxon>
        <taxon>Ecdysozoa</taxon>
        <taxon>Arthropoda</taxon>
        <taxon>Hexapoda</taxon>
        <taxon>Insecta</taxon>
        <taxon>Pterygota</taxon>
        <taxon>Neoptera</taxon>
        <taxon>Paraneoptera</taxon>
        <taxon>Hemiptera</taxon>
        <taxon>Sternorrhyncha</taxon>
        <taxon>Psylloidea</taxon>
        <taxon>Psyllidae</taxon>
        <taxon>Psyllinae</taxon>
        <taxon>Cacopsylla</taxon>
    </lineage>
</organism>
<protein>
    <submittedName>
        <fullName evidence="1">Uncharacterized protein</fullName>
    </submittedName>
</protein>
<accession>A0A8D8U149</accession>
<proteinExistence type="predicted"/>
<evidence type="ECO:0000313" key="1">
    <source>
        <dbReference type="EMBL" id="CAG6695231.1"/>
    </source>
</evidence>